<comment type="caution">
    <text evidence="1">The sequence shown here is derived from an EMBL/GenBank/DDBJ whole genome shotgun (WGS) entry which is preliminary data.</text>
</comment>
<protein>
    <recommendedName>
        <fullName evidence="3">Reverse transcriptase domain-containing protein</fullName>
    </recommendedName>
</protein>
<proteinExistence type="predicted"/>
<organism evidence="1 2">
    <name type="scientific">Electrophorus voltai</name>
    <dbReference type="NCBI Taxonomy" id="2609070"/>
    <lineage>
        <taxon>Eukaryota</taxon>
        <taxon>Metazoa</taxon>
        <taxon>Chordata</taxon>
        <taxon>Craniata</taxon>
        <taxon>Vertebrata</taxon>
        <taxon>Euteleostomi</taxon>
        <taxon>Actinopterygii</taxon>
        <taxon>Neopterygii</taxon>
        <taxon>Teleostei</taxon>
        <taxon>Ostariophysi</taxon>
        <taxon>Gymnotiformes</taxon>
        <taxon>Gymnotoidei</taxon>
        <taxon>Gymnotidae</taxon>
        <taxon>Electrophorus</taxon>
    </lineage>
</organism>
<dbReference type="Proteomes" id="UP001239994">
    <property type="component" value="Unassembled WGS sequence"/>
</dbReference>
<dbReference type="AlphaFoldDB" id="A0AAD8ZU36"/>
<name>A0AAD8ZU36_9TELE</name>
<sequence length="254" mass="28470">PAKSSPPAPWLTETLRCHRRELWTAAKRWRKSHVDSDLSSYKSLLSKFSLEVTSAKSSYYREKFKSSSFDPCKIFTIFSSLLNPPPPPPFSSLTLEDFITFFEEKVAAIRQSFSSVPTPPTNVHSPTSNSLTSFSPLSTNEILQLLTSSNPTTCPLDPSALFQTIARDLLPFISVIINNSLSSGYVPAAFKTARVEPILKKATLDTSSITNYRQALCDWLFLEMVSVLSGWTVLSDSSFVTYEGFDPFFRWKLP</sequence>
<reference evidence="1" key="1">
    <citation type="submission" date="2023-03" db="EMBL/GenBank/DDBJ databases">
        <title>Electrophorus voltai genome.</title>
        <authorList>
            <person name="Bian C."/>
        </authorList>
    </citation>
    <scope>NUCLEOTIDE SEQUENCE</scope>
    <source>
        <strain evidence="1">CB-2022</strain>
        <tissue evidence="1">Muscle</tissue>
    </source>
</reference>
<evidence type="ECO:0008006" key="3">
    <source>
        <dbReference type="Google" id="ProtNLM"/>
    </source>
</evidence>
<evidence type="ECO:0000313" key="1">
    <source>
        <dbReference type="EMBL" id="KAK1804865.1"/>
    </source>
</evidence>
<accession>A0AAD8ZU36</accession>
<gene>
    <name evidence="1" type="ORF">P4O66_019125</name>
</gene>
<feature type="non-terminal residue" evidence="1">
    <location>
        <position position="1"/>
    </location>
</feature>
<evidence type="ECO:0000313" key="2">
    <source>
        <dbReference type="Proteomes" id="UP001239994"/>
    </source>
</evidence>
<feature type="non-terminal residue" evidence="1">
    <location>
        <position position="254"/>
    </location>
</feature>
<keyword evidence="2" id="KW-1185">Reference proteome</keyword>
<dbReference type="EMBL" id="JAROKS010000003">
    <property type="protein sequence ID" value="KAK1804865.1"/>
    <property type="molecule type" value="Genomic_DNA"/>
</dbReference>